<sequence>MAVAVEGLLRELAPQVLGTLVRRYEQFDMCEDAVQEALLDASVQWPRDGVPDNPRGWLVTVAARRVVDHVRSEHARRRREESVAVSVAADELLAPAPGEERSGDRDDTLTLLFLCCHPALSVTSQLALTLRAVGGLTTAQIAGAFLVPEATMGQRISRAKQRIKATGAEFRMPPEAERDERLRVVLHVLYLIFNEGYTATSGPELHRAELTGEAIRLTRAVLRLLPGDGEIMGLLALMLLTEARRPARTDAGGRLIPLAEQDRGLWDRRLVAEGVELVTKALSSTAVGPYQLQAAIAAVHDEAPTAEETDWPQILALYGVLAGIEDNPVVRLNQAVATAMVHGPRAGLGVLDELAGDERMAGHHRLAAVRAHLLEMDGDAKGAVAAYREAARLTTSLPEQRYLEERATRLS</sequence>
<dbReference type="InterPro" id="IPR013249">
    <property type="entry name" value="RNA_pol_sigma70_r4_t2"/>
</dbReference>
<dbReference type="Pfam" id="PF08281">
    <property type="entry name" value="Sigma70_r4_2"/>
    <property type="match status" value="1"/>
</dbReference>
<feature type="domain" description="DUF6596" evidence="7">
    <location>
        <begin position="181"/>
        <end position="281"/>
    </location>
</feature>
<dbReference type="Proteomes" id="UP001499843">
    <property type="component" value="Unassembled WGS sequence"/>
</dbReference>
<keyword evidence="4" id="KW-0804">Transcription</keyword>
<dbReference type="Gene3D" id="1.10.1740.10">
    <property type="match status" value="1"/>
</dbReference>
<name>A0ABN3CRR4_9ACTN</name>
<gene>
    <name evidence="8" type="ORF">GCM10009850_076080</name>
</gene>
<evidence type="ECO:0000259" key="6">
    <source>
        <dbReference type="Pfam" id="PF08281"/>
    </source>
</evidence>
<evidence type="ECO:0000259" key="7">
    <source>
        <dbReference type="Pfam" id="PF20239"/>
    </source>
</evidence>
<dbReference type="InterPro" id="IPR007627">
    <property type="entry name" value="RNA_pol_sigma70_r2"/>
</dbReference>
<dbReference type="RefSeq" id="WP_344486086.1">
    <property type="nucleotide sequence ID" value="NZ_BAAAQX010000024.1"/>
</dbReference>
<dbReference type="InterPro" id="IPR046531">
    <property type="entry name" value="DUF6596"/>
</dbReference>
<keyword evidence="9" id="KW-1185">Reference proteome</keyword>
<dbReference type="SUPFAM" id="SSF88659">
    <property type="entry name" value="Sigma3 and sigma4 domains of RNA polymerase sigma factors"/>
    <property type="match status" value="1"/>
</dbReference>
<proteinExistence type="inferred from homology"/>
<evidence type="ECO:0000256" key="1">
    <source>
        <dbReference type="ARBA" id="ARBA00010641"/>
    </source>
</evidence>
<evidence type="ECO:0000313" key="8">
    <source>
        <dbReference type="EMBL" id="GAA2212146.1"/>
    </source>
</evidence>
<protein>
    <submittedName>
        <fullName evidence="8">Sigma factor-like helix-turn-helix DNA-binding protein</fullName>
    </submittedName>
</protein>
<evidence type="ECO:0000259" key="5">
    <source>
        <dbReference type="Pfam" id="PF04542"/>
    </source>
</evidence>
<evidence type="ECO:0000313" key="9">
    <source>
        <dbReference type="Proteomes" id="UP001499843"/>
    </source>
</evidence>
<feature type="domain" description="RNA polymerase sigma factor 70 region 4 type 2" evidence="6">
    <location>
        <begin position="112"/>
        <end position="163"/>
    </location>
</feature>
<dbReference type="Pfam" id="PF20239">
    <property type="entry name" value="DUF6596"/>
    <property type="match status" value="1"/>
</dbReference>
<organism evidence="8 9">
    <name type="scientific">Nonomuraea monospora</name>
    <dbReference type="NCBI Taxonomy" id="568818"/>
    <lineage>
        <taxon>Bacteria</taxon>
        <taxon>Bacillati</taxon>
        <taxon>Actinomycetota</taxon>
        <taxon>Actinomycetes</taxon>
        <taxon>Streptosporangiales</taxon>
        <taxon>Streptosporangiaceae</taxon>
        <taxon>Nonomuraea</taxon>
    </lineage>
</organism>
<reference evidence="8 9" key="1">
    <citation type="journal article" date="2019" name="Int. J. Syst. Evol. Microbiol.">
        <title>The Global Catalogue of Microorganisms (GCM) 10K type strain sequencing project: providing services to taxonomists for standard genome sequencing and annotation.</title>
        <authorList>
            <consortium name="The Broad Institute Genomics Platform"/>
            <consortium name="The Broad Institute Genome Sequencing Center for Infectious Disease"/>
            <person name="Wu L."/>
            <person name="Ma J."/>
        </authorList>
    </citation>
    <scope>NUCLEOTIDE SEQUENCE [LARGE SCALE GENOMIC DNA]</scope>
    <source>
        <strain evidence="8 9">JCM 16114</strain>
    </source>
</reference>
<dbReference type="Gene3D" id="1.10.10.10">
    <property type="entry name" value="Winged helix-like DNA-binding domain superfamily/Winged helix DNA-binding domain"/>
    <property type="match status" value="1"/>
</dbReference>
<keyword evidence="2" id="KW-0805">Transcription regulation</keyword>
<dbReference type="InterPro" id="IPR036388">
    <property type="entry name" value="WH-like_DNA-bd_sf"/>
</dbReference>
<accession>A0ABN3CRR4</accession>
<feature type="domain" description="RNA polymerase sigma-70 region 2" evidence="5">
    <location>
        <begin position="8"/>
        <end position="73"/>
    </location>
</feature>
<evidence type="ECO:0000256" key="4">
    <source>
        <dbReference type="ARBA" id="ARBA00023163"/>
    </source>
</evidence>
<keyword evidence="3" id="KW-0731">Sigma factor</keyword>
<comment type="caution">
    <text evidence="8">The sequence shown here is derived from an EMBL/GenBank/DDBJ whole genome shotgun (WGS) entry which is preliminary data.</text>
</comment>
<comment type="similarity">
    <text evidence="1">Belongs to the sigma-70 factor family. ECF subfamily.</text>
</comment>
<evidence type="ECO:0000256" key="3">
    <source>
        <dbReference type="ARBA" id="ARBA00023082"/>
    </source>
</evidence>
<dbReference type="EMBL" id="BAAAQX010000024">
    <property type="protein sequence ID" value="GAA2212146.1"/>
    <property type="molecule type" value="Genomic_DNA"/>
</dbReference>
<dbReference type="PANTHER" id="PTHR47756">
    <property type="entry name" value="BLL6612 PROTEIN-RELATED"/>
    <property type="match status" value="1"/>
</dbReference>
<evidence type="ECO:0000256" key="2">
    <source>
        <dbReference type="ARBA" id="ARBA00023015"/>
    </source>
</evidence>
<dbReference type="PANTHER" id="PTHR47756:SF2">
    <property type="entry name" value="BLL6612 PROTEIN"/>
    <property type="match status" value="1"/>
</dbReference>
<dbReference type="Pfam" id="PF04542">
    <property type="entry name" value="Sigma70_r2"/>
    <property type="match status" value="1"/>
</dbReference>
<dbReference type="SUPFAM" id="SSF88946">
    <property type="entry name" value="Sigma2 domain of RNA polymerase sigma factors"/>
    <property type="match status" value="1"/>
</dbReference>
<dbReference type="InterPro" id="IPR013324">
    <property type="entry name" value="RNA_pol_sigma_r3/r4-like"/>
</dbReference>
<dbReference type="InterPro" id="IPR013325">
    <property type="entry name" value="RNA_pol_sigma_r2"/>
</dbReference>